<organism evidence="2">
    <name type="scientific">uncultured Rubrobacteraceae bacterium</name>
    <dbReference type="NCBI Taxonomy" id="349277"/>
    <lineage>
        <taxon>Bacteria</taxon>
        <taxon>Bacillati</taxon>
        <taxon>Actinomycetota</taxon>
        <taxon>Rubrobacteria</taxon>
        <taxon>Rubrobacterales</taxon>
        <taxon>Rubrobacteraceae</taxon>
        <taxon>environmental samples</taxon>
    </lineage>
</organism>
<reference evidence="2" key="1">
    <citation type="submission" date="2020-02" db="EMBL/GenBank/DDBJ databases">
        <authorList>
            <person name="Meier V. D."/>
        </authorList>
    </citation>
    <scope>NUCLEOTIDE SEQUENCE</scope>
    <source>
        <strain evidence="2">AVDCRST_MAG01</strain>
    </source>
</reference>
<sequence>GGLQDHGVDRLCVGRGGSSDRLGASGQQLWRGPGVAVRDLPDDRVHDQPRPGEVRFPQPQGRGRV</sequence>
<feature type="non-terminal residue" evidence="2">
    <location>
        <position position="1"/>
    </location>
</feature>
<proteinExistence type="predicted"/>
<evidence type="ECO:0000313" key="2">
    <source>
        <dbReference type="EMBL" id="CAA9440642.1"/>
    </source>
</evidence>
<dbReference type="AlphaFoldDB" id="A0A6J4QHA7"/>
<accession>A0A6J4QHA7</accession>
<gene>
    <name evidence="2" type="ORF">AVDCRST_MAG01-01-3610</name>
</gene>
<name>A0A6J4QHA7_9ACTN</name>
<feature type="non-terminal residue" evidence="2">
    <location>
        <position position="65"/>
    </location>
</feature>
<protein>
    <submittedName>
        <fullName evidence="2">Uncharacterized protein</fullName>
    </submittedName>
</protein>
<dbReference type="EMBL" id="CADCUW010000469">
    <property type="protein sequence ID" value="CAA9440642.1"/>
    <property type="molecule type" value="Genomic_DNA"/>
</dbReference>
<feature type="region of interest" description="Disordered" evidence="1">
    <location>
        <begin position="1"/>
        <end position="65"/>
    </location>
</feature>
<evidence type="ECO:0000256" key="1">
    <source>
        <dbReference type="SAM" id="MobiDB-lite"/>
    </source>
</evidence>
<feature type="compositionally biased region" description="Basic and acidic residues" evidence="1">
    <location>
        <begin position="39"/>
        <end position="53"/>
    </location>
</feature>